<evidence type="ECO:0000259" key="1">
    <source>
        <dbReference type="Pfam" id="PF01575"/>
    </source>
</evidence>
<dbReference type="PANTHER" id="PTHR43664">
    <property type="entry name" value="MONOAMINE OXIDASE-RELATED"/>
    <property type="match status" value="1"/>
</dbReference>
<evidence type="ECO:0000313" key="2">
    <source>
        <dbReference type="EMBL" id="MCW6507926.1"/>
    </source>
</evidence>
<name>A0AA41YST0_9HYPH</name>
<accession>A0AA41YST0</accession>
<dbReference type="CDD" id="cd03454">
    <property type="entry name" value="YdeM"/>
    <property type="match status" value="1"/>
</dbReference>
<organism evidence="2 3">
    <name type="scientific">Lichenifustis flavocetrariae</name>
    <dbReference type="NCBI Taxonomy" id="2949735"/>
    <lineage>
        <taxon>Bacteria</taxon>
        <taxon>Pseudomonadati</taxon>
        <taxon>Pseudomonadota</taxon>
        <taxon>Alphaproteobacteria</taxon>
        <taxon>Hyphomicrobiales</taxon>
        <taxon>Lichenihabitantaceae</taxon>
        <taxon>Lichenifustis</taxon>
    </lineage>
</organism>
<evidence type="ECO:0000313" key="3">
    <source>
        <dbReference type="Proteomes" id="UP001165667"/>
    </source>
</evidence>
<keyword evidence="3" id="KW-1185">Reference proteome</keyword>
<dbReference type="PANTHER" id="PTHR43664:SF1">
    <property type="entry name" value="BETA-METHYLMALYL-COA DEHYDRATASE"/>
    <property type="match status" value="1"/>
</dbReference>
<dbReference type="Pfam" id="PF01575">
    <property type="entry name" value="MaoC_dehydratas"/>
    <property type="match status" value="1"/>
</dbReference>
<comment type="caution">
    <text evidence="2">The sequence shown here is derived from an EMBL/GenBank/DDBJ whole genome shotgun (WGS) entry which is preliminary data.</text>
</comment>
<dbReference type="SUPFAM" id="SSF54637">
    <property type="entry name" value="Thioesterase/thiol ester dehydrase-isomerase"/>
    <property type="match status" value="1"/>
</dbReference>
<feature type="domain" description="MaoC-like" evidence="1">
    <location>
        <begin position="21"/>
        <end position="112"/>
    </location>
</feature>
<dbReference type="RefSeq" id="WP_282584294.1">
    <property type="nucleotide sequence ID" value="NZ_JAMOIM010000004.1"/>
</dbReference>
<dbReference type="Proteomes" id="UP001165667">
    <property type="component" value="Unassembled WGS sequence"/>
</dbReference>
<protein>
    <submittedName>
        <fullName evidence="2">MaoC family dehydratase</fullName>
    </submittedName>
</protein>
<dbReference type="InterPro" id="IPR002539">
    <property type="entry name" value="MaoC-like_dom"/>
</dbReference>
<dbReference type="InterPro" id="IPR052342">
    <property type="entry name" value="MCH/BMMD"/>
</dbReference>
<sequence>MTLLFLEDLVVGQRFDSGFHQVDRAQIEAFAKEFDPQPFHLDESAAKASLFGGLAASGWHTAAITMRLLVGGGLPFAGGLIGAGGEITWPQPVRPGDTLRVESEIMAITPSRSKPDRGMVATRSETRNQQGETVQILLAKLVVQRRPVDG</sequence>
<proteinExistence type="predicted"/>
<dbReference type="AlphaFoldDB" id="A0AA41YST0"/>
<reference evidence="2" key="1">
    <citation type="submission" date="2022-05" db="EMBL/GenBank/DDBJ databases">
        <authorList>
            <person name="Pankratov T."/>
        </authorList>
    </citation>
    <scope>NUCLEOTIDE SEQUENCE</scope>
    <source>
        <strain evidence="2">BP6-180914</strain>
    </source>
</reference>
<dbReference type="EMBL" id="JAMOIM010000004">
    <property type="protein sequence ID" value="MCW6507926.1"/>
    <property type="molecule type" value="Genomic_DNA"/>
</dbReference>
<gene>
    <name evidence="2" type="ORF">M8523_07820</name>
</gene>
<dbReference type="InterPro" id="IPR029069">
    <property type="entry name" value="HotDog_dom_sf"/>
</dbReference>
<dbReference type="Gene3D" id="3.10.129.10">
    <property type="entry name" value="Hotdog Thioesterase"/>
    <property type="match status" value="1"/>
</dbReference>